<evidence type="ECO:0000313" key="4">
    <source>
        <dbReference type="Proteomes" id="UP001148018"/>
    </source>
</evidence>
<evidence type="ECO:0000256" key="2">
    <source>
        <dbReference type="SAM" id="Coils"/>
    </source>
</evidence>
<name>A0A9Q0D7D2_9TELE</name>
<keyword evidence="4" id="KW-1185">Reference proteome</keyword>
<gene>
    <name evidence="3" type="ORF">NHX12_029505</name>
</gene>
<dbReference type="EMBL" id="JANIIK010000457">
    <property type="protein sequence ID" value="KAJ3583290.1"/>
    <property type="molecule type" value="Genomic_DNA"/>
</dbReference>
<dbReference type="OrthoDB" id="75801at2759"/>
<feature type="coiled-coil region" evidence="2">
    <location>
        <begin position="6"/>
        <end position="55"/>
    </location>
</feature>
<evidence type="ECO:0000256" key="1">
    <source>
        <dbReference type="ARBA" id="ARBA00023054"/>
    </source>
</evidence>
<keyword evidence="1 2" id="KW-0175">Coiled coil</keyword>
<organism evidence="3 4">
    <name type="scientific">Muraenolepis orangiensis</name>
    <name type="common">Patagonian moray cod</name>
    <dbReference type="NCBI Taxonomy" id="630683"/>
    <lineage>
        <taxon>Eukaryota</taxon>
        <taxon>Metazoa</taxon>
        <taxon>Chordata</taxon>
        <taxon>Craniata</taxon>
        <taxon>Vertebrata</taxon>
        <taxon>Euteleostomi</taxon>
        <taxon>Actinopterygii</taxon>
        <taxon>Neopterygii</taxon>
        <taxon>Teleostei</taxon>
        <taxon>Neoteleostei</taxon>
        <taxon>Acanthomorphata</taxon>
        <taxon>Zeiogadaria</taxon>
        <taxon>Gadariae</taxon>
        <taxon>Gadiformes</taxon>
        <taxon>Muraenolepidoidei</taxon>
        <taxon>Muraenolepididae</taxon>
        <taxon>Muraenolepis</taxon>
    </lineage>
</organism>
<sequence length="427" mass="46679">MARSPQALEERLKQEQREEVQALKEAHRRTLEILRQQSEQELQTLRYELEDEGKAMLASLRSELNHLHATAVEHLKQIHLKENTVAKKELENEQELLGRISDLQVDVCSRSNRITDLDHEIHSLNQTIDTMTRELELKGKEVAHEQDLGKRHERELGDLSVVHHRETHIMLADFNKAQEVLKDKISALQILRPEDLAAIAELRAMVTERETLVKKLVDDKKFCQLELVNRETGFSKGFSSCANVGVINPLKVKVPLGLGVHLDLGRPADGRLGHVLHALHRAAVGLLGPWDSAGRSAECGWLAQKKSTPENSGAYSEALEGTISKVANCACAESTSENSGVYSEALEGTISKVANCACAESTSENSGVYSEALEGTISKVANCACAESTSENSGVYSEALEGTISKVANCACAESTSENSGSLLGST</sequence>
<evidence type="ECO:0000313" key="3">
    <source>
        <dbReference type="EMBL" id="KAJ3583290.1"/>
    </source>
</evidence>
<dbReference type="Proteomes" id="UP001148018">
    <property type="component" value="Unassembled WGS sequence"/>
</dbReference>
<protein>
    <submittedName>
        <fullName evidence="3">Uncharacterized protein</fullName>
    </submittedName>
</protein>
<dbReference type="PANTHER" id="PTHR18870:SF10">
    <property type="entry name" value="PROTEIN FAM184A"/>
    <property type="match status" value="1"/>
</dbReference>
<reference evidence="3" key="1">
    <citation type="submission" date="2022-07" db="EMBL/GenBank/DDBJ databases">
        <title>Chromosome-level genome of Muraenolepis orangiensis.</title>
        <authorList>
            <person name="Kim J."/>
        </authorList>
    </citation>
    <scope>NUCLEOTIDE SEQUENCE</scope>
    <source>
        <strain evidence="3">KU_S4_2022</strain>
        <tissue evidence="3">Muscle</tissue>
    </source>
</reference>
<proteinExistence type="predicted"/>
<accession>A0A9Q0D7D2</accession>
<dbReference type="AlphaFoldDB" id="A0A9Q0D7D2"/>
<dbReference type="PANTHER" id="PTHR18870">
    <property type="entry name" value="PROTEIN TAG-278-RELATED"/>
    <property type="match status" value="1"/>
</dbReference>
<comment type="caution">
    <text evidence="3">The sequence shown here is derived from an EMBL/GenBank/DDBJ whole genome shotgun (WGS) entry which is preliminary data.</text>
</comment>